<name>A0A418YB64_9GAMM</name>
<keyword evidence="2" id="KW-1185">Reference proteome</keyword>
<evidence type="ECO:0000313" key="2">
    <source>
        <dbReference type="Proteomes" id="UP000283255"/>
    </source>
</evidence>
<reference evidence="1 2" key="2">
    <citation type="submission" date="2019-01" db="EMBL/GenBank/DDBJ databases">
        <title>Motilimonas pumilus sp. nov., isolated from the gut of sea cucumber (Apostichopus japonicus).</title>
        <authorList>
            <person name="Wang F.-Q."/>
            <person name="Ren L.-H."/>
            <person name="Lin Y.-W."/>
            <person name="Sun G.-H."/>
            <person name="Du Z.-J."/>
            <person name="Zhao J.-X."/>
            <person name="Liu X.-J."/>
            <person name="Liu L.-J."/>
        </authorList>
    </citation>
    <scope>NUCLEOTIDE SEQUENCE [LARGE SCALE GENOMIC DNA]</scope>
    <source>
        <strain evidence="1 2">PLHSC7-2</strain>
    </source>
</reference>
<organism evidence="1 2">
    <name type="scientific">Motilimonas pumila</name>
    <dbReference type="NCBI Taxonomy" id="2303987"/>
    <lineage>
        <taxon>Bacteria</taxon>
        <taxon>Pseudomonadati</taxon>
        <taxon>Pseudomonadota</taxon>
        <taxon>Gammaproteobacteria</taxon>
        <taxon>Alteromonadales</taxon>
        <taxon>Alteromonadales genera incertae sedis</taxon>
        <taxon>Motilimonas</taxon>
    </lineage>
</organism>
<dbReference type="Proteomes" id="UP000283255">
    <property type="component" value="Unassembled WGS sequence"/>
</dbReference>
<proteinExistence type="predicted"/>
<protein>
    <submittedName>
        <fullName evidence="1">Uncharacterized protein</fullName>
    </submittedName>
</protein>
<dbReference type="EMBL" id="QZCH01000027">
    <property type="protein sequence ID" value="RJG40212.1"/>
    <property type="molecule type" value="Genomic_DNA"/>
</dbReference>
<comment type="caution">
    <text evidence="1">The sequence shown here is derived from an EMBL/GenBank/DDBJ whole genome shotgun (WGS) entry which is preliminary data.</text>
</comment>
<reference evidence="1 2" key="1">
    <citation type="submission" date="2018-09" db="EMBL/GenBank/DDBJ databases">
        <authorList>
            <person name="Wang F."/>
        </authorList>
    </citation>
    <scope>NUCLEOTIDE SEQUENCE [LARGE SCALE GENOMIC DNA]</scope>
    <source>
        <strain evidence="1 2">PLHSC7-2</strain>
    </source>
</reference>
<dbReference type="AlphaFoldDB" id="A0A418YB64"/>
<gene>
    <name evidence="1" type="ORF">D1Z90_16870</name>
</gene>
<sequence>MGAYYSHSCLAGEYPKLKRDKKPEFPLLKRVSYACASAKLPVFISQGVQILPRKATRQGNRAFIVICAA</sequence>
<evidence type="ECO:0000313" key="1">
    <source>
        <dbReference type="EMBL" id="RJG40212.1"/>
    </source>
</evidence>
<accession>A0A418YB64</accession>